<reference evidence="1" key="1">
    <citation type="submission" date="2019-02" db="EMBL/GenBank/DDBJ databases">
        <authorList>
            <person name="Gruber-Vodicka R. H."/>
            <person name="Seah K. B. B."/>
        </authorList>
    </citation>
    <scope>NUCLEOTIDE SEQUENCE</scope>
    <source>
        <strain evidence="1">BECK_BZ165</strain>
    </source>
</reference>
<organism evidence="1">
    <name type="scientific">Candidatus Kentrum sp. FM</name>
    <dbReference type="NCBI Taxonomy" id="2126340"/>
    <lineage>
        <taxon>Bacteria</taxon>
        <taxon>Pseudomonadati</taxon>
        <taxon>Pseudomonadota</taxon>
        <taxon>Gammaproteobacteria</taxon>
        <taxon>Candidatus Kentrum</taxon>
    </lineage>
</organism>
<protein>
    <submittedName>
        <fullName evidence="1">Uncharacterized protein</fullName>
    </submittedName>
</protein>
<proteinExistence type="predicted"/>
<accession>A0A450U325</accession>
<dbReference type="EMBL" id="CAADFA010000996">
    <property type="protein sequence ID" value="VFJ77531.1"/>
    <property type="molecule type" value="Genomic_DNA"/>
</dbReference>
<name>A0A450U325_9GAMM</name>
<evidence type="ECO:0000313" key="1">
    <source>
        <dbReference type="EMBL" id="VFJ77531.1"/>
    </source>
</evidence>
<dbReference type="AlphaFoldDB" id="A0A450U325"/>
<gene>
    <name evidence="1" type="ORF">BECKFM1743C_GA0114222_109962</name>
</gene>
<sequence>MKNFSHLQSVRPSLCPTRSGLLHMAHMGMIKLRRSVKGIIVETVAGILMT</sequence>